<keyword evidence="17" id="KW-1185">Reference proteome</keyword>
<keyword evidence="3" id="KW-0813">Transport</keyword>
<evidence type="ECO:0000256" key="12">
    <source>
        <dbReference type="ARBA" id="ARBA00023303"/>
    </source>
</evidence>
<dbReference type="PANTHER" id="PTHR42643">
    <property type="entry name" value="IONOTROPIC RECEPTOR 20A-RELATED"/>
    <property type="match status" value="1"/>
</dbReference>
<evidence type="ECO:0000256" key="3">
    <source>
        <dbReference type="ARBA" id="ARBA00022448"/>
    </source>
</evidence>
<feature type="transmembrane region" description="Helical" evidence="13">
    <location>
        <begin position="88"/>
        <end position="109"/>
    </location>
</feature>
<feature type="domain" description="Ionotropic glutamate receptor L-glutamate and glycine-binding" evidence="15">
    <location>
        <begin position="3"/>
        <end position="69"/>
    </location>
</feature>
<dbReference type="AlphaFoldDB" id="A0AAW0UMN9"/>
<dbReference type="Proteomes" id="UP001487740">
    <property type="component" value="Unassembled WGS sequence"/>
</dbReference>
<keyword evidence="11" id="KW-1071">Ligand-gated ion channel</keyword>
<dbReference type="InterPro" id="IPR001320">
    <property type="entry name" value="Iontro_rcpt_C"/>
</dbReference>
<evidence type="ECO:0000256" key="6">
    <source>
        <dbReference type="ARBA" id="ARBA00022989"/>
    </source>
</evidence>
<dbReference type="InterPro" id="IPR019594">
    <property type="entry name" value="Glu/Gly-bd"/>
</dbReference>
<evidence type="ECO:0000256" key="9">
    <source>
        <dbReference type="ARBA" id="ARBA00023170"/>
    </source>
</evidence>
<keyword evidence="12" id="KW-0407">Ion channel</keyword>
<keyword evidence="10" id="KW-0325">Glycoprotein</keyword>
<evidence type="ECO:0000256" key="11">
    <source>
        <dbReference type="ARBA" id="ARBA00023286"/>
    </source>
</evidence>
<keyword evidence="4" id="KW-1003">Cell membrane</keyword>
<dbReference type="Pfam" id="PF00060">
    <property type="entry name" value="Lig_chan"/>
    <property type="match status" value="1"/>
</dbReference>
<evidence type="ECO:0000256" key="8">
    <source>
        <dbReference type="ARBA" id="ARBA00023136"/>
    </source>
</evidence>
<keyword evidence="8 13" id="KW-0472">Membrane</keyword>
<keyword evidence="5 13" id="KW-0812">Transmembrane</keyword>
<evidence type="ECO:0000313" key="17">
    <source>
        <dbReference type="Proteomes" id="UP001487740"/>
    </source>
</evidence>
<evidence type="ECO:0000256" key="13">
    <source>
        <dbReference type="SAM" id="Phobius"/>
    </source>
</evidence>
<evidence type="ECO:0000256" key="1">
    <source>
        <dbReference type="ARBA" id="ARBA00004651"/>
    </source>
</evidence>
<dbReference type="Pfam" id="PF10613">
    <property type="entry name" value="Lig_chan-Glu_bd"/>
    <property type="match status" value="1"/>
</dbReference>
<evidence type="ECO:0000256" key="10">
    <source>
        <dbReference type="ARBA" id="ARBA00023180"/>
    </source>
</evidence>
<reference evidence="16 17" key="1">
    <citation type="submission" date="2023-03" db="EMBL/GenBank/DDBJ databases">
        <title>High-quality genome of Scylla paramamosain provides insights in environmental adaptation.</title>
        <authorList>
            <person name="Zhang L."/>
        </authorList>
    </citation>
    <scope>NUCLEOTIDE SEQUENCE [LARGE SCALE GENOMIC DNA]</scope>
    <source>
        <strain evidence="16">LZ_2023a</strain>
        <tissue evidence="16">Muscle</tissue>
    </source>
</reference>
<organism evidence="16 17">
    <name type="scientific">Scylla paramamosain</name>
    <name type="common">Mud crab</name>
    <dbReference type="NCBI Taxonomy" id="85552"/>
    <lineage>
        <taxon>Eukaryota</taxon>
        <taxon>Metazoa</taxon>
        <taxon>Ecdysozoa</taxon>
        <taxon>Arthropoda</taxon>
        <taxon>Crustacea</taxon>
        <taxon>Multicrustacea</taxon>
        <taxon>Malacostraca</taxon>
        <taxon>Eumalacostraca</taxon>
        <taxon>Eucarida</taxon>
        <taxon>Decapoda</taxon>
        <taxon>Pleocyemata</taxon>
        <taxon>Brachyura</taxon>
        <taxon>Eubrachyura</taxon>
        <taxon>Portunoidea</taxon>
        <taxon>Portunidae</taxon>
        <taxon>Portuninae</taxon>
        <taxon>Scylla</taxon>
    </lineage>
</organism>
<feature type="domain" description="Ionotropic glutamate receptor C-terminal" evidence="14">
    <location>
        <begin position="88"/>
        <end position="305"/>
    </location>
</feature>
<dbReference type="PANTHER" id="PTHR42643:SF24">
    <property type="entry name" value="IONOTROPIC RECEPTOR 60A"/>
    <property type="match status" value="1"/>
</dbReference>
<evidence type="ECO:0000259" key="15">
    <source>
        <dbReference type="Pfam" id="PF10613"/>
    </source>
</evidence>
<evidence type="ECO:0000256" key="7">
    <source>
        <dbReference type="ARBA" id="ARBA00023065"/>
    </source>
</evidence>
<proteinExistence type="inferred from homology"/>
<evidence type="ECO:0000313" key="16">
    <source>
        <dbReference type="EMBL" id="KAK8401398.1"/>
    </source>
</evidence>
<evidence type="ECO:0000259" key="14">
    <source>
        <dbReference type="Pfam" id="PF00060"/>
    </source>
</evidence>
<dbReference type="InterPro" id="IPR052192">
    <property type="entry name" value="Insect_Ionotropic_Sensory_Rcpt"/>
</dbReference>
<dbReference type="EMBL" id="JARAKH010000009">
    <property type="protein sequence ID" value="KAK8401398.1"/>
    <property type="molecule type" value="Genomic_DNA"/>
</dbReference>
<dbReference type="GO" id="GO:0015276">
    <property type="term" value="F:ligand-gated monoatomic ion channel activity"/>
    <property type="evidence" value="ECO:0007669"/>
    <property type="project" value="InterPro"/>
</dbReference>
<dbReference type="GO" id="GO:0050906">
    <property type="term" value="P:detection of stimulus involved in sensory perception"/>
    <property type="evidence" value="ECO:0007669"/>
    <property type="project" value="UniProtKB-ARBA"/>
</dbReference>
<dbReference type="SUPFAM" id="SSF53850">
    <property type="entry name" value="Periplasmic binding protein-like II"/>
    <property type="match status" value="1"/>
</dbReference>
<dbReference type="Gene3D" id="3.40.190.10">
    <property type="entry name" value="Periplasmic binding protein-like II"/>
    <property type="match status" value="2"/>
</dbReference>
<gene>
    <name evidence="16" type="ORF">O3P69_002875</name>
</gene>
<keyword evidence="6 13" id="KW-1133">Transmembrane helix</keyword>
<evidence type="ECO:0000256" key="4">
    <source>
        <dbReference type="ARBA" id="ARBA00022475"/>
    </source>
</evidence>
<name>A0AAW0UMN9_SCYPA</name>
<comment type="caution">
    <text evidence="16">The sequence shown here is derived from an EMBL/GenBank/DDBJ whole genome shotgun (WGS) entry which is preliminary data.</text>
</comment>
<protein>
    <submittedName>
        <fullName evidence="16">Uncharacterized protein</fullName>
    </submittedName>
</protein>
<comment type="subcellular location">
    <subcellularLocation>
        <location evidence="1">Cell membrane</location>
        <topology evidence="1">Multi-pass membrane protein</topology>
    </subcellularLocation>
</comment>
<evidence type="ECO:0000256" key="5">
    <source>
        <dbReference type="ARBA" id="ARBA00022692"/>
    </source>
</evidence>
<keyword evidence="9" id="KW-0675">Receptor</keyword>
<feature type="transmembrane region" description="Helical" evidence="13">
    <location>
        <begin position="144"/>
        <end position="169"/>
    </location>
</feature>
<comment type="similarity">
    <text evidence="2">Belongs to the glutamate-gated ion channel (TC 1.A.10.1) family.</text>
</comment>
<sequence>MWYEWRRSPDGEWGVVAPDGSWSGMIGQLVQGNAEVILGSVDFTSERARAIDFAVPIVYSSFRLLVRQPTSPIGGWSSYSMEFTAGSWAGLLLTACVCCVVLTIVLRLASGEHYAAREAVLIVIGCLCQQGPVREEKRSSVRMVLLTVGVFGVVSVTHYSSVMISFLTLTTSTHAIASLVDLLDSSTYTLGIVRGTSTHDIIQVWTKLLAPRPDSFVASIAEGVQRADHEDFVFLIDENFYLSRYARHCSLTLVGPRYLKVPSSYTFRKDLPYKLIFDQEGVARRPWRQDVARRPWRQGMGRRLWRQCVAGSQQGSGRELARDAKGEATTCKASLFCKCFPAVTQCVVGVTLLLSLRAACTAATLPDN</sequence>
<accession>A0AAW0UMN9</accession>
<dbReference type="GO" id="GO:0005886">
    <property type="term" value="C:plasma membrane"/>
    <property type="evidence" value="ECO:0007669"/>
    <property type="project" value="UniProtKB-SubCell"/>
</dbReference>
<keyword evidence="7" id="KW-0406">Ion transport</keyword>
<evidence type="ECO:0000256" key="2">
    <source>
        <dbReference type="ARBA" id="ARBA00008685"/>
    </source>
</evidence>